<comment type="subcellular location">
    <subcellularLocation>
        <location evidence="1">Cell membrane</location>
        <topology evidence="1">Peripheral membrane protein</topology>
    </subcellularLocation>
</comment>
<evidence type="ECO:0000256" key="6">
    <source>
        <dbReference type="ARBA" id="ARBA00023136"/>
    </source>
</evidence>
<evidence type="ECO:0000256" key="5">
    <source>
        <dbReference type="ARBA" id="ARBA00022944"/>
    </source>
</evidence>
<dbReference type="EMBL" id="BJNY01000006">
    <property type="protein sequence ID" value="GED05772.1"/>
    <property type="molecule type" value="Genomic_DNA"/>
</dbReference>
<proteinExistence type="inferred from homology"/>
<dbReference type="GO" id="GO:0019350">
    <property type="term" value="P:teichoic acid biosynthetic process"/>
    <property type="evidence" value="ECO:0007669"/>
    <property type="project" value="UniProtKB-KW"/>
</dbReference>
<evidence type="ECO:0000256" key="1">
    <source>
        <dbReference type="ARBA" id="ARBA00004202"/>
    </source>
</evidence>
<dbReference type="InterPro" id="IPR043149">
    <property type="entry name" value="TagF_N"/>
</dbReference>
<evidence type="ECO:0000256" key="7">
    <source>
        <dbReference type="PROSITE-ProRule" id="PRU00339"/>
    </source>
</evidence>
<evidence type="ECO:0000256" key="3">
    <source>
        <dbReference type="ARBA" id="ARBA00022475"/>
    </source>
</evidence>
<comment type="caution">
    <text evidence="9">The sequence shown here is derived from an EMBL/GenBank/DDBJ whole genome shotgun (WGS) entry which is preliminary data.</text>
</comment>
<dbReference type="GO" id="GO:0047355">
    <property type="term" value="F:CDP-glycerol glycerophosphotransferase activity"/>
    <property type="evidence" value="ECO:0007669"/>
    <property type="project" value="InterPro"/>
</dbReference>
<dbReference type="InterPro" id="IPR007554">
    <property type="entry name" value="Glycerophosphate_synth"/>
</dbReference>
<evidence type="ECO:0000313" key="10">
    <source>
        <dbReference type="Proteomes" id="UP000316612"/>
    </source>
</evidence>
<keyword evidence="7" id="KW-0802">TPR repeat</keyword>
<gene>
    <name evidence="9" type="ORF">AUR04nite_13040</name>
</gene>
<organism evidence="9 10">
    <name type="scientific">Glutamicibacter uratoxydans</name>
    <name type="common">Arthrobacter uratoxydans</name>
    <dbReference type="NCBI Taxonomy" id="43667"/>
    <lineage>
        <taxon>Bacteria</taxon>
        <taxon>Bacillati</taxon>
        <taxon>Actinomycetota</taxon>
        <taxon>Actinomycetes</taxon>
        <taxon>Micrococcales</taxon>
        <taxon>Micrococcaceae</taxon>
        <taxon>Glutamicibacter</taxon>
    </lineage>
</organism>
<dbReference type="InterPro" id="IPR043148">
    <property type="entry name" value="TagF_C"/>
</dbReference>
<sequence>MYYKKVLGFKVSTAPEVQFSYGLSLYKCKKYADAVVHLEGAIARQPYRYGWIQTLALNMQRMKNYERALELFEAACQGEPDRINWRVRWAKCARQARRNDEALAILDQMLVDFPDSPEASGAIATFLKDHGQRWRELDIREAYQEQHESEPEWFYLAGEAARFMSRFEQAADFYRRAIELNDDVLKYHYALGQALESLGGAEQAEQAYAQAVAISNSELVHQTGIGRLHERNEQWAKALESYTRQLELGGDPAKRWNLNYRAGEVASRLFKLDEAAEFFAAAAKLGATAEERVKSSYARGRVLARAGRHRDAVAAYEAFVYELGEQQAIKPQVPYFRFGYSLQREGQFERAAKQYLLAADAWGYYAGKDKDSKWAGLRGNEHFQLGAAAEAAGDWREAAEQFAQALWHASSTERGWQARAGRAFAKLGEFETACRYFEHMLMFTEISVAGTGDALKGVGRRRGALAIHARDTQPMDEHLVLFESSHGNNVHCHPFAIYQAMRQDPRFAGFRYAWVYNDQSSIPQQLAEDADVAIVKQHSDKYISLLGTAKYLVNNATFPTYFLRREGQQVLNTWHGTPLKFMGKLVKDGVAEHRNVQRNFMATTHMMVPNEHTFKTLSVDHDLDGLFPGKVALTGSPRIDSTLNLSAQRRGEILELLGIDADSTQKIVLFAPTWRGQLKDRSYDVAGLVDDLAKLAEGGHHMLFRAHRFAEQLIGDADLDATIVPASIDTNELLAVVDVLITDYSSIFYDYLPMNRPVVFYTPDYEAYEAERGLYFDRATWPGNVYDEIDDAAAEVRRLTSGQGVEAHANFAQNAAEFSPMEDGAATGRVIEFFFFGDDSHLLEQPVEERTKLLFYQGGFKPNGIATAFTNLISALDPRKYLVSIAVDTNAVANNPDALQILESLPEHVRILPRAGATTMSAEERWVSDQFHAQRGHASPAAEQIHMGTMTREMHRSFGDVHFDAAIDFEGYSRFWAALFAAAHSHADRTLIYLHNDMVGEWLLRFGTMSGLFVTYPHFDQLVSVTESVGDLNREQLSERFGLDPAQFTVSENLLDLDKPLAWSKLGEPVHEFEGENLTVFANMARLSPEKGQAKLLEAFAEVHQRHPETRLLLIGDGPLHSDLDREIEARGLEEVVAITGLLANPFPTLKSADCFVFSSDYEGQGLAMVEALMLGLPAVSTDVVGSHSVLVGGYGLLVENSVQGLVDGMEQQLAGYQAPKKFDAAEYQASALAQFEQLLQLAKV</sequence>
<evidence type="ECO:0000256" key="4">
    <source>
        <dbReference type="ARBA" id="ARBA00022679"/>
    </source>
</evidence>
<keyword evidence="10" id="KW-1185">Reference proteome</keyword>
<dbReference type="Pfam" id="PF14559">
    <property type="entry name" value="TPR_19"/>
    <property type="match status" value="1"/>
</dbReference>
<keyword evidence="3" id="KW-1003">Cell membrane</keyword>
<dbReference type="RefSeq" id="WP_141363170.1">
    <property type="nucleotide sequence ID" value="NZ_BAAAJL010000007.1"/>
</dbReference>
<dbReference type="PANTHER" id="PTHR37316:SF3">
    <property type="entry name" value="TEICHOIC ACID GLYCEROL-PHOSPHATE TRANSFERASE"/>
    <property type="match status" value="1"/>
</dbReference>
<keyword evidence="4 9" id="KW-0808">Transferase</keyword>
<evidence type="ECO:0000313" key="9">
    <source>
        <dbReference type="EMBL" id="GED05772.1"/>
    </source>
</evidence>
<dbReference type="Gene3D" id="1.25.40.10">
    <property type="entry name" value="Tetratricopeptide repeat domain"/>
    <property type="match status" value="4"/>
</dbReference>
<dbReference type="OrthoDB" id="9801573at2"/>
<name>A0A4Y4DKE0_GLUUR</name>
<dbReference type="Gene3D" id="3.40.50.12580">
    <property type="match status" value="1"/>
</dbReference>
<dbReference type="Gene3D" id="3.40.50.11820">
    <property type="match status" value="1"/>
</dbReference>
<dbReference type="InterPro" id="IPR011990">
    <property type="entry name" value="TPR-like_helical_dom_sf"/>
</dbReference>
<protein>
    <submittedName>
        <fullName evidence="9">Glycosyl/glycerophosphate transferase teichoic acid biosynthesis</fullName>
    </submittedName>
</protein>
<dbReference type="Gene3D" id="3.40.50.2000">
    <property type="entry name" value="Glycogen Phosphorylase B"/>
    <property type="match status" value="2"/>
</dbReference>
<dbReference type="Pfam" id="PF00534">
    <property type="entry name" value="Glycos_transf_1"/>
    <property type="match status" value="1"/>
</dbReference>
<dbReference type="Pfam" id="PF13181">
    <property type="entry name" value="TPR_8"/>
    <property type="match status" value="2"/>
</dbReference>
<dbReference type="CDD" id="cd03811">
    <property type="entry name" value="GT4_GT28_WabH-like"/>
    <property type="match status" value="1"/>
</dbReference>
<dbReference type="Pfam" id="PF13176">
    <property type="entry name" value="TPR_7"/>
    <property type="match status" value="1"/>
</dbReference>
<dbReference type="InterPro" id="IPR001296">
    <property type="entry name" value="Glyco_trans_1"/>
</dbReference>
<dbReference type="PROSITE" id="PS50005">
    <property type="entry name" value="TPR"/>
    <property type="match status" value="1"/>
</dbReference>
<reference evidence="9 10" key="1">
    <citation type="submission" date="2019-06" db="EMBL/GenBank/DDBJ databases">
        <title>Whole genome shotgun sequence of Glutamicibacter uratoxydans NBRC 15515.</title>
        <authorList>
            <person name="Hosoyama A."/>
            <person name="Uohara A."/>
            <person name="Ohji S."/>
            <person name="Ichikawa N."/>
        </authorList>
    </citation>
    <scope>NUCLEOTIDE SEQUENCE [LARGE SCALE GENOMIC DNA]</scope>
    <source>
        <strain evidence="9 10">NBRC 15515</strain>
    </source>
</reference>
<dbReference type="InterPro" id="IPR019734">
    <property type="entry name" value="TPR_rpt"/>
</dbReference>
<comment type="similarity">
    <text evidence="2">Belongs to the CDP-glycerol glycerophosphotransferase family.</text>
</comment>
<dbReference type="PANTHER" id="PTHR37316">
    <property type="entry name" value="TEICHOIC ACID GLYCEROL-PHOSPHATE PRIMASE"/>
    <property type="match status" value="1"/>
</dbReference>
<dbReference type="SMART" id="SM00028">
    <property type="entry name" value="TPR"/>
    <property type="match status" value="7"/>
</dbReference>
<dbReference type="SUPFAM" id="SSF48452">
    <property type="entry name" value="TPR-like"/>
    <property type="match status" value="2"/>
</dbReference>
<dbReference type="Pfam" id="PF04464">
    <property type="entry name" value="Glyphos_transf"/>
    <property type="match status" value="1"/>
</dbReference>
<dbReference type="AlphaFoldDB" id="A0A4Y4DKE0"/>
<keyword evidence="6" id="KW-0472">Membrane</keyword>
<keyword evidence="5" id="KW-0777">Teichoic acid biosynthesis</keyword>
<dbReference type="SUPFAM" id="SSF53756">
    <property type="entry name" value="UDP-Glycosyltransferase/glycogen phosphorylase"/>
    <property type="match status" value="2"/>
</dbReference>
<dbReference type="Proteomes" id="UP000316612">
    <property type="component" value="Unassembled WGS sequence"/>
</dbReference>
<accession>A0A4Y4DKE0</accession>
<dbReference type="GO" id="GO:0016757">
    <property type="term" value="F:glycosyltransferase activity"/>
    <property type="evidence" value="ECO:0007669"/>
    <property type="project" value="InterPro"/>
</dbReference>
<dbReference type="InterPro" id="IPR051612">
    <property type="entry name" value="Teichoic_Acid_Biosynth"/>
</dbReference>
<dbReference type="GO" id="GO:0005886">
    <property type="term" value="C:plasma membrane"/>
    <property type="evidence" value="ECO:0007669"/>
    <property type="project" value="UniProtKB-SubCell"/>
</dbReference>
<evidence type="ECO:0000256" key="2">
    <source>
        <dbReference type="ARBA" id="ARBA00010488"/>
    </source>
</evidence>
<feature type="repeat" description="TPR" evidence="7">
    <location>
        <begin position="151"/>
        <end position="184"/>
    </location>
</feature>
<feature type="domain" description="Glycosyl transferase family 1" evidence="8">
    <location>
        <begin position="1076"/>
        <end position="1226"/>
    </location>
</feature>
<evidence type="ECO:0000259" key="8">
    <source>
        <dbReference type="Pfam" id="PF00534"/>
    </source>
</evidence>